<reference evidence="13 14" key="1">
    <citation type="submission" date="2016-07" db="EMBL/GenBank/DDBJ databases">
        <title>Pervasive Adenine N6-methylation of Active Genes in Fungi.</title>
        <authorList>
            <consortium name="DOE Joint Genome Institute"/>
            <person name="Mondo S.J."/>
            <person name="Dannebaum R.O."/>
            <person name="Kuo R.C."/>
            <person name="Labutti K."/>
            <person name="Haridas S."/>
            <person name="Kuo A."/>
            <person name="Salamov A."/>
            <person name="Ahrendt S.R."/>
            <person name="Lipzen A."/>
            <person name="Sullivan W."/>
            <person name="Andreopoulos W.B."/>
            <person name="Clum A."/>
            <person name="Lindquist E."/>
            <person name="Daum C."/>
            <person name="Ramamoorthy G.K."/>
            <person name="Gryganskyi A."/>
            <person name="Culley D."/>
            <person name="Magnuson J.K."/>
            <person name="James T.Y."/>
            <person name="O'Malley M.A."/>
            <person name="Stajich J.E."/>
            <person name="Spatafora J.W."/>
            <person name="Visel A."/>
            <person name="Grigoriev I.V."/>
        </authorList>
    </citation>
    <scope>NUCLEOTIDE SEQUENCE [LARGE SCALE GENOMIC DNA]</scope>
    <source>
        <strain evidence="13 14">CBS 115471</strain>
    </source>
</reference>
<dbReference type="PANTHER" id="PTHR20531">
    <property type="entry name" value="N-ALPHA-ACETYLTRANSFERASE 40"/>
    <property type="match status" value="1"/>
</dbReference>
<dbReference type="AlphaFoldDB" id="A0A1Y1ZMD7"/>
<keyword evidence="9 13" id="KW-0012">Acyltransferase</keyword>
<accession>A0A1Y1ZMD7</accession>
<evidence type="ECO:0000256" key="5">
    <source>
        <dbReference type="ARBA" id="ARBA00015043"/>
    </source>
</evidence>
<dbReference type="InterPro" id="IPR000182">
    <property type="entry name" value="GNAT_dom"/>
</dbReference>
<comment type="catalytic activity">
    <reaction evidence="10">
        <text>N-terminal L-seryl-[histone H2A] + acetyl-CoA = N-terminal N(alpha)-acetyl-L-seryl-[histone H2A] + CoA + H(+)</text>
        <dbReference type="Rhea" id="RHEA:50600"/>
        <dbReference type="Rhea" id="RHEA-COMP:12742"/>
        <dbReference type="Rhea" id="RHEA-COMP:12744"/>
        <dbReference type="ChEBI" id="CHEBI:15378"/>
        <dbReference type="ChEBI" id="CHEBI:57287"/>
        <dbReference type="ChEBI" id="CHEBI:57288"/>
        <dbReference type="ChEBI" id="CHEBI:64738"/>
        <dbReference type="ChEBI" id="CHEBI:83690"/>
        <dbReference type="EC" id="2.3.1.257"/>
    </reaction>
</comment>
<dbReference type="Pfam" id="PF00583">
    <property type="entry name" value="Acetyltransf_1"/>
    <property type="match status" value="1"/>
</dbReference>
<feature type="non-terminal residue" evidence="13">
    <location>
        <position position="157"/>
    </location>
</feature>
<evidence type="ECO:0000256" key="1">
    <source>
        <dbReference type="ARBA" id="ARBA00004123"/>
    </source>
</evidence>
<dbReference type="SUPFAM" id="SSF55729">
    <property type="entry name" value="Acyl-CoA N-acyltransferases (Nat)"/>
    <property type="match status" value="1"/>
</dbReference>
<evidence type="ECO:0000313" key="13">
    <source>
        <dbReference type="EMBL" id="ORY11411.1"/>
    </source>
</evidence>
<evidence type="ECO:0000256" key="8">
    <source>
        <dbReference type="ARBA" id="ARBA00023242"/>
    </source>
</evidence>
<evidence type="ECO:0000256" key="10">
    <source>
        <dbReference type="ARBA" id="ARBA00047821"/>
    </source>
</evidence>
<keyword evidence="14" id="KW-1185">Reference proteome</keyword>
<keyword evidence="6" id="KW-0963">Cytoplasm</keyword>
<organism evidence="13 14">
    <name type="scientific">Clohesyomyces aquaticus</name>
    <dbReference type="NCBI Taxonomy" id="1231657"/>
    <lineage>
        <taxon>Eukaryota</taxon>
        <taxon>Fungi</taxon>
        <taxon>Dikarya</taxon>
        <taxon>Ascomycota</taxon>
        <taxon>Pezizomycotina</taxon>
        <taxon>Dothideomycetes</taxon>
        <taxon>Pleosporomycetidae</taxon>
        <taxon>Pleosporales</taxon>
        <taxon>Lindgomycetaceae</taxon>
        <taxon>Clohesyomyces</taxon>
    </lineage>
</organism>
<comment type="similarity">
    <text evidence="3">Belongs to the acetyltransferase family. NAA40 subfamily.</text>
</comment>
<dbReference type="GO" id="GO:0005737">
    <property type="term" value="C:cytoplasm"/>
    <property type="evidence" value="ECO:0007669"/>
    <property type="project" value="UniProtKB-SubCell"/>
</dbReference>
<evidence type="ECO:0000256" key="9">
    <source>
        <dbReference type="ARBA" id="ARBA00023315"/>
    </source>
</evidence>
<evidence type="ECO:0000313" key="14">
    <source>
        <dbReference type="Proteomes" id="UP000193144"/>
    </source>
</evidence>
<evidence type="ECO:0000259" key="12">
    <source>
        <dbReference type="PROSITE" id="PS51186"/>
    </source>
</evidence>
<sequence>ELEACFRLVETTSSADYKASSVGWHPVDKHQEMKEKDMRYILVRDQTPTVPILGFLSFMLSHDDPPFEYRPVLYIYEIHLDESVRGFGLGSQLLDIAEFIAKHGGFSKTMLTVFTSNDRAISLYQRRGYSKDQCSPADKKIRSRFIPADYQIMSKSI</sequence>
<keyword evidence="8" id="KW-0539">Nucleus</keyword>
<dbReference type="GO" id="GO:0005634">
    <property type="term" value="C:nucleus"/>
    <property type="evidence" value="ECO:0007669"/>
    <property type="project" value="UniProtKB-SubCell"/>
</dbReference>
<evidence type="ECO:0000256" key="4">
    <source>
        <dbReference type="ARBA" id="ARBA00012950"/>
    </source>
</evidence>
<keyword evidence="7 13" id="KW-0808">Transferase</keyword>
<dbReference type="PROSITE" id="PS51186">
    <property type="entry name" value="GNAT"/>
    <property type="match status" value="1"/>
</dbReference>
<dbReference type="InterPro" id="IPR016181">
    <property type="entry name" value="Acyl_CoA_acyltransferase"/>
</dbReference>
<gene>
    <name evidence="13" type="ORF">BCR34DRAFT_446270</name>
</gene>
<evidence type="ECO:0000256" key="2">
    <source>
        <dbReference type="ARBA" id="ARBA00004496"/>
    </source>
</evidence>
<dbReference type="EC" id="2.3.1.257" evidence="4"/>
<dbReference type="STRING" id="1231657.A0A1Y1ZMD7"/>
<dbReference type="PANTHER" id="PTHR20531:SF1">
    <property type="entry name" value="N-ALPHA-ACETYLTRANSFERASE 40"/>
    <property type="match status" value="1"/>
</dbReference>
<dbReference type="CDD" id="cd04301">
    <property type="entry name" value="NAT_SF"/>
    <property type="match status" value="1"/>
</dbReference>
<comment type="catalytic activity">
    <reaction evidence="11">
        <text>N-terminal L-seryl-[histone H4] + acetyl-CoA = N-terminal N(alpha)-acetyl-L-seryl-[histone H4] + CoA + H(+)</text>
        <dbReference type="Rhea" id="RHEA:50596"/>
        <dbReference type="Rhea" id="RHEA-COMP:12740"/>
        <dbReference type="Rhea" id="RHEA-COMP:12743"/>
        <dbReference type="ChEBI" id="CHEBI:15378"/>
        <dbReference type="ChEBI" id="CHEBI:57287"/>
        <dbReference type="ChEBI" id="CHEBI:57288"/>
        <dbReference type="ChEBI" id="CHEBI:64738"/>
        <dbReference type="ChEBI" id="CHEBI:83690"/>
        <dbReference type="EC" id="2.3.1.257"/>
    </reaction>
</comment>
<name>A0A1Y1ZMD7_9PLEO</name>
<comment type="caution">
    <text evidence="13">The sequence shown here is derived from an EMBL/GenBank/DDBJ whole genome shotgun (WGS) entry which is preliminary data.</text>
</comment>
<dbReference type="GO" id="GO:0043998">
    <property type="term" value="F:histone H2A acetyltransferase activity"/>
    <property type="evidence" value="ECO:0007669"/>
    <property type="project" value="InterPro"/>
</dbReference>
<evidence type="ECO:0000256" key="11">
    <source>
        <dbReference type="ARBA" id="ARBA00049524"/>
    </source>
</evidence>
<dbReference type="GO" id="GO:1990189">
    <property type="term" value="F:protein N-terminal-serine acetyltransferase activity"/>
    <property type="evidence" value="ECO:0007669"/>
    <property type="project" value="UniProtKB-EC"/>
</dbReference>
<evidence type="ECO:0000256" key="7">
    <source>
        <dbReference type="ARBA" id="ARBA00022679"/>
    </source>
</evidence>
<dbReference type="GO" id="GO:0010485">
    <property type="term" value="F:histone H4 acetyltransferase activity"/>
    <property type="evidence" value="ECO:0007669"/>
    <property type="project" value="InterPro"/>
</dbReference>
<dbReference type="EMBL" id="MCFA01000061">
    <property type="protein sequence ID" value="ORY11411.1"/>
    <property type="molecule type" value="Genomic_DNA"/>
</dbReference>
<proteinExistence type="inferred from homology"/>
<dbReference type="OrthoDB" id="424551at2759"/>
<comment type="subcellular location">
    <subcellularLocation>
        <location evidence="2">Cytoplasm</location>
    </subcellularLocation>
    <subcellularLocation>
        <location evidence="1">Nucleus</location>
    </subcellularLocation>
</comment>
<protein>
    <recommendedName>
        <fullName evidence="5">N-alpha-acetyltransferase 40</fullName>
        <ecNumber evidence="4">2.3.1.257</ecNumber>
    </recommendedName>
</protein>
<evidence type="ECO:0000256" key="6">
    <source>
        <dbReference type="ARBA" id="ARBA00022490"/>
    </source>
</evidence>
<dbReference type="Proteomes" id="UP000193144">
    <property type="component" value="Unassembled WGS sequence"/>
</dbReference>
<feature type="non-terminal residue" evidence="13">
    <location>
        <position position="1"/>
    </location>
</feature>
<feature type="domain" description="N-acetyltransferase" evidence="12">
    <location>
        <begin position="1"/>
        <end position="157"/>
    </location>
</feature>
<dbReference type="Gene3D" id="3.40.630.30">
    <property type="match status" value="1"/>
</dbReference>
<evidence type="ECO:0000256" key="3">
    <source>
        <dbReference type="ARBA" id="ARBA00008870"/>
    </source>
</evidence>
<dbReference type="InterPro" id="IPR039949">
    <property type="entry name" value="NAA40"/>
</dbReference>